<evidence type="ECO:0000313" key="2">
    <source>
        <dbReference type="Proteomes" id="UP001623660"/>
    </source>
</evidence>
<name>A0ABW8SFG0_9CLOT</name>
<dbReference type="EMBL" id="JBJHZX010000004">
    <property type="protein sequence ID" value="MFL0194787.1"/>
    <property type="molecule type" value="Genomic_DNA"/>
</dbReference>
<comment type="caution">
    <text evidence="1">The sequence shown here is derived from an EMBL/GenBank/DDBJ whole genome shotgun (WGS) entry which is preliminary data.</text>
</comment>
<dbReference type="Proteomes" id="UP001623660">
    <property type="component" value="Unassembled WGS sequence"/>
</dbReference>
<reference evidence="1 2" key="1">
    <citation type="submission" date="2024-11" db="EMBL/GenBank/DDBJ databases">
        <authorList>
            <person name="Heng Y.C."/>
            <person name="Lim A.C.H."/>
            <person name="Lee J.K.Y."/>
            <person name="Kittelmann S."/>
        </authorList>
    </citation>
    <scope>NUCLEOTIDE SEQUENCE [LARGE SCALE GENOMIC DNA]</scope>
    <source>
        <strain evidence="1 2">WILCCON 0269</strain>
    </source>
</reference>
<sequence>MSFFSRSSRKRKYVNDHQGSKYYKRQGFFSRILRMFGSVSNSHRRYKTHYSYSSDERYHDERQYPRENHYRKRYKSSWS</sequence>
<dbReference type="RefSeq" id="WP_406790909.1">
    <property type="nucleotide sequence ID" value="NZ_JBJHZX010000004.1"/>
</dbReference>
<evidence type="ECO:0000313" key="1">
    <source>
        <dbReference type="EMBL" id="MFL0194787.1"/>
    </source>
</evidence>
<organism evidence="1 2">
    <name type="scientific">Candidatus Clostridium eludens</name>
    <dbReference type="NCBI Taxonomy" id="3381663"/>
    <lineage>
        <taxon>Bacteria</taxon>
        <taxon>Bacillati</taxon>
        <taxon>Bacillota</taxon>
        <taxon>Clostridia</taxon>
        <taxon>Eubacteriales</taxon>
        <taxon>Clostridiaceae</taxon>
        <taxon>Clostridium</taxon>
    </lineage>
</organism>
<keyword evidence="2" id="KW-1185">Reference proteome</keyword>
<gene>
    <name evidence="1" type="ORF">ACJDU8_04250</name>
</gene>
<protein>
    <submittedName>
        <fullName evidence="1">Uncharacterized protein</fullName>
    </submittedName>
</protein>
<proteinExistence type="predicted"/>
<accession>A0ABW8SFG0</accession>